<dbReference type="InterPro" id="IPR017850">
    <property type="entry name" value="Alkaline_phosphatase_core_sf"/>
</dbReference>
<dbReference type="InterPro" id="IPR000917">
    <property type="entry name" value="Sulfatase_N"/>
</dbReference>
<dbReference type="SUPFAM" id="SSF53649">
    <property type="entry name" value="Alkaline phosphatase-like"/>
    <property type="match status" value="1"/>
</dbReference>
<comment type="caution">
    <text evidence="4">The sequence shown here is derived from an EMBL/GenBank/DDBJ whole genome shotgun (WGS) entry which is preliminary data.</text>
</comment>
<keyword evidence="2 4" id="KW-0378">Hydrolase</keyword>
<keyword evidence="1" id="KW-0479">Metal-binding</keyword>
<dbReference type="Gene3D" id="3.40.720.10">
    <property type="entry name" value="Alkaline Phosphatase, subunit A"/>
    <property type="match status" value="1"/>
</dbReference>
<proteinExistence type="predicted"/>
<dbReference type="FunFam" id="3.40.720.10:FF:000062">
    <property type="entry name" value="Probable sulfatase"/>
    <property type="match status" value="1"/>
</dbReference>
<evidence type="ECO:0000259" key="3">
    <source>
        <dbReference type="Pfam" id="PF00884"/>
    </source>
</evidence>
<reference evidence="4" key="1">
    <citation type="submission" date="2020-05" db="EMBL/GenBank/DDBJ databases">
        <title>Identification of trans-AT polyketide cluster in two marine bacteria, producers of a novel glutaramide-containing polyketide sesbanimide D and analogs.</title>
        <authorList>
            <person name="Kacar D."/>
            <person name="Rodriguez P."/>
            <person name="Canedo L."/>
            <person name="Gonzalez E."/>
            <person name="Galan B."/>
            <person name="De La Calle F."/>
            <person name="Garcia J.L."/>
        </authorList>
    </citation>
    <scope>NUCLEOTIDE SEQUENCE</scope>
    <source>
        <strain evidence="4">PHM038</strain>
    </source>
</reference>
<feature type="domain" description="Sulfatase N-terminal" evidence="3">
    <location>
        <begin position="178"/>
        <end position="391"/>
    </location>
</feature>
<dbReference type="PANTHER" id="PTHR45953">
    <property type="entry name" value="IDURONATE 2-SULFATASE"/>
    <property type="match status" value="1"/>
</dbReference>
<dbReference type="GO" id="GO:0005737">
    <property type="term" value="C:cytoplasm"/>
    <property type="evidence" value="ECO:0007669"/>
    <property type="project" value="TreeGrafter"/>
</dbReference>
<organism evidence="4 5">
    <name type="scientific">Roseibium aggregatum</name>
    <dbReference type="NCBI Taxonomy" id="187304"/>
    <lineage>
        <taxon>Bacteria</taxon>
        <taxon>Pseudomonadati</taxon>
        <taxon>Pseudomonadota</taxon>
        <taxon>Alphaproteobacteria</taxon>
        <taxon>Hyphomicrobiales</taxon>
        <taxon>Stappiaceae</taxon>
        <taxon>Roseibium</taxon>
    </lineage>
</organism>
<dbReference type="EMBL" id="JABFCZ010000004">
    <property type="protein sequence ID" value="MBD1545488.1"/>
    <property type="molecule type" value="Genomic_DNA"/>
</dbReference>
<feature type="domain" description="Sulfatase N-terminal" evidence="3">
    <location>
        <begin position="5"/>
        <end position="106"/>
    </location>
</feature>
<evidence type="ECO:0000313" key="4">
    <source>
        <dbReference type="EMBL" id="MBD1545488.1"/>
    </source>
</evidence>
<dbReference type="GO" id="GO:0046872">
    <property type="term" value="F:metal ion binding"/>
    <property type="evidence" value="ECO:0007669"/>
    <property type="project" value="UniProtKB-KW"/>
</dbReference>
<protein>
    <submittedName>
        <fullName evidence="4">Sulfatase-like hydrolase/transferase</fullName>
    </submittedName>
</protein>
<evidence type="ECO:0000256" key="2">
    <source>
        <dbReference type="ARBA" id="ARBA00022801"/>
    </source>
</evidence>
<evidence type="ECO:0000256" key="1">
    <source>
        <dbReference type="ARBA" id="ARBA00022723"/>
    </source>
</evidence>
<dbReference type="GO" id="GO:0008484">
    <property type="term" value="F:sulfuric ester hydrolase activity"/>
    <property type="evidence" value="ECO:0007669"/>
    <property type="project" value="TreeGrafter"/>
</dbReference>
<gene>
    <name evidence="4" type="ORF">HK439_04395</name>
</gene>
<dbReference type="Proteomes" id="UP000598467">
    <property type="component" value="Unassembled WGS sequence"/>
</dbReference>
<accession>A0A926NYA0</accession>
<dbReference type="Pfam" id="PF00884">
    <property type="entry name" value="Sulfatase"/>
    <property type="match status" value="2"/>
</dbReference>
<dbReference type="RefSeq" id="WP_190290156.1">
    <property type="nucleotide sequence ID" value="NZ_JABFCZ010000004.1"/>
</dbReference>
<dbReference type="AlphaFoldDB" id="A0A926NYA0"/>
<sequence>MRKTRNILFIMFDQLRWDYLSCYGHPHLKTPNIDRLAQKGVRFDRAYIQSPLCGPSRMSTYTGRYVHSHGASWNQVPLKVGERTMGDYLRDNGMGCWLVGKTHMEADAEGMRRLGLEPDSVIGARVAECGFDIYERDDGMRPEGPDGLYDPGGALKYNEYLREKGYDGDNPWHDYANSGIDDGGNVLSGWFLKNSDEPANIAEQDSETPYLTRRGMEFIEAQGDQPWCCHLSYIKPHWPYIVPAPYHDMYGPEDFLPAVRSQEEFDNAHPVFKGFMMAPVGRAFSRDDIRDKVLKAYMGLIKQCDDQMGVLFDWLKKTGRMDDTMIVVTSDHGDFLGDHWLGEKTFFQDASTRVPLIIYDPSAEADATRGTVCDELVECIDLLPTFLQAAGGDVAAVDHILEGKSLMPVLHGTQEGPLRDHVICEYDYSASPLAGKLGLDPAEARMFMVANKDWKLIHFEGGFRPMLFDLKNDPGELVDLGESEQLQPVIDELYDKLFAWARRPSQRTTMSRSQFIGARGKGSAKGVLIGIVDEGDVPSPISANYVGRKARDRRETMKQAGE</sequence>
<dbReference type="PANTHER" id="PTHR45953:SF1">
    <property type="entry name" value="IDURONATE 2-SULFATASE"/>
    <property type="match status" value="1"/>
</dbReference>
<name>A0A926NYA0_9HYPH</name>
<evidence type="ECO:0000313" key="5">
    <source>
        <dbReference type="Proteomes" id="UP000598467"/>
    </source>
</evidence>